<proteinExistence type="predicted"/>
<dbReference type="SUPFAM" id="SSF52540">
    <property type="entry name" value="P-loop containing nucleoside triphosphate hydrolases"/>
    <property type="match status" value="1"/>
</dbReference>
<reference evidence="1 2" key="1">
    <citation type="journal article" date="2018" name="Nat. Ecol. Evol.">
        <title>Pezizomycetes genomes reveal the molecular basis of ectomycorrhizal truffle lifestyle.</title>
        <authorList>
            <person name="Murat C."/>
            <person name="Payen T."/>
            <person name="Noel B."/>
            <person name="Kuo A."/>
            <person name="Morin E."/>
            <person name="Chen J."/>
            <person name="Kohler A."/>
            <person name="Krizsan K."/>
            <person name="Balestrini R."/>
            <person name="Da Silva C."/>
            <person name="Montanini B."/>
            <person name="Hainaut M."/>
            <person name="Levati E."/>
            <person name="Barry K.W."/>
            <person name="Belfiori B."/>
            <person name="Cichocki N."/>
            <person name="Clum A."/>
            <person name="Dockter R.B."/>
            <person name="Fauchery L."/>
            <person name="Guy J."/>
            <person name="Iotti M."/>
            <person name="Le Tacon F."/>
            <person name="Lindquist E.A."/>
            <person name="Lipzen A."/>
            <person name="Malagnac F."/>
            <person name="Mello A."/>
            <person name="Molinier V."/>
            <person name="Miyauchi S."/>
            <person name="Poulain J."/>
            <person name="Riccioni C."/>
            <person name="Rubini A."/>
            <person name="Sitrit Y."/>
            <person name="Splivallo R."/>
            <person name="Traeger S."/>
            <person name="Wang M."/>
            <person name="Zifcakova L."/>
            <person name="Wipf D."/>
            <person name="Zambonelli A."/>
            <person name="Paolocci F."/>
            <person name="Nowrousian M."/>
            <person name="Ottonello S."/>
            <person name="Baldrian P."/>
            <person name="Spatafora J.W."/>
            <person name="Henrissat B."/>
            <person name="Nagy L.G."/>
            <person name="Aury J.M."/>
            <person name="Wincker P."/>
            <person name="Grigoriev I.V."/>
            <person name="Bonfante P."/>
            <person name="Martin F.M."/>
        </authorList>
    </citation>
    <scope>NUCLEOTIDE SEQUENCE [LARGE SCALE GENOMIC DNA]</scope>
    <source>
        <strain evidence="1 2">RN42</strain>
    </source>
</reference>
<sequence length="312" mass="34912">MPPTTPPTLTLYLTGASSTGKSTLLQLLLPLLLSTLPASTGISESESFPITLHPISQDDFFLPEPLLPPVLPPHTDPQNPTEKNWDAPESLDWPRYLHTLHTLKTEGRLPDGHVSYEVTPPPLVVPEATLAALREKMRARVAGVLPRLEKEGLRIVLVDGFLLLPPPGYVPDPIEDAEVRKVAGLDEGWRPAPVPGLEKVWDRVLFLQADYRDIKKRRESRPGYATVEGWWKDPEGYFERVVWPGYVKSHGWLYKSRGQGAEEGLGELDEEVLREWGIKQAESEWGMEKILEWAVGEIGDLIVEKMGDGQES</sequence>
<dbReference type="InterPro" id="IPR027417">
    <property type="entry name" value="P-loop_NTPase"/>
</dbReference>
<keyword evidence="2" id="KW-1185">Reference proteome</keyword>
<dbReference type="AlphaFoldDB" id="A0A3N4IBF5"/>
<dbReference type="STRING" id="1160509.A0A3N4IBF5"/>
<dbReference type="Proteomes" id="UP000275078">
    <property type="component" value="Unassembled WGS sequence"/>
</dbReference>
<accession>A0A3N4IBF5</accession>
<evidence type="ECO:0000313" key="2">
    <source>
        <dbReference type="Proteomes" id="UP000275078"/>
    </source>
</evidence>
<dbReference type="Gene3D" id="3.40.50.300">
    <property type="entry name" value="P-loop containing nucleotide triphosphate hydrolases"/>
    <property type="match status" value="1"/>
</dbReference>
<dbReference type="EMBL" id="ML119703">
    <property type="protein sequence ID" value="RPA79054.1"/>
    <property type="molecule type" value="Genomic_DNA"/>
</dbReference>
<dbReference type="OrthoDB" id="10041966at2759"/>
<name>A0A3N4IBF5_ASCIM</name>
<organism evidence="1 2">
    <name type="scientific">Ascobolus immersus RN42</name>
    <dbReference type="NCBI Taxonomy" id="1160509"/>
    <lineage>
        <taxon>Eukaryota</taxon>
        <taxon>Fungi</taxon>
        <taxon>Dikarya</taxon>
        <taxon>Ascomycota</taxon>
        <taxon>Pezizomycotina</taxon>
        <taxon>Pezizomycetes</taxon>
        <taxon>Pezizales</taxon>
        <taxon>Ascobolaceae</taxon>
        <taxon>Ascobolus</taxon>
    </lineage>
</organism>
<gene>
    <name evidence="1" type="ORF">BJ508DRAFT_377879</name>
</gene>
<evidence type="ECO:0000313" key="1">
    <source>
        <dbReference type="EMBL" id="RPA79054.1"/>
    </source>
</evidence>
<evidence type="ECO:0008006" key="3">
    <source>
        <dbReference type="Google" id="ProtNLM"/>
    </source>
</evidence>
<protein>
    <recommendedName>
        <fullName evidence="3">P-loop containing nucleoside triphosphate hydrolase protein</fullName>
    </recommendedName>
</protein>